<dbReference type="InterPro" id="IPR023214">
    <property type="entry name" value="HAD_sf"/>
</dbReference>
<evidence type="ECO:0000256" key="2">
    <source>
        <dbReference type="ARBA" id="ARBA00022490"/>
    </source>
</evidence>
<keyword evidence="12" id="KW-1185">Reference proteome</keyword>
<proteinExistence type="inferred from homology"/>
<evidence type="ECO:0000256" key="5">
    <source>
        <dbReference type="ARBA" id="ARBA00023277"/>
    </source>
</evidence>
<keyword evidence="3 10" id="KW-0479">Metal-binding</keyword>
<dbReference type="Pfam" id="PF13242">
    <property type="entry name" value="Hydrolase_like"/>
    <property type="match status" value="1"/>
</dbReference>
<feature type="binding site" evidence="10">
    <location>
        <position position="8"/>
    </location>
    <ligand>
        <name>Mg(2+)</name>
        <dbReference type="ChEBI" id="CHEBI:18420"/>
    </ligand>
</feature>
<evidence type="ECO:0000256" key="9">
    <source>
        <dbReference type="PIRSR" id="PIRSR004682-3"/>
    </source>
</evidence>
<dbReference type="EMBL" id="NKXO01000012">
    <property type="protein sequence ID" value="PKQ70002.1"/>
    <property type="molecule type" value="Genomic_DNA"/>
</dbReference>
<dbReference type="InterPro" id="IPR004446">
    <property type="entry name" value="Heptose_bisP_phosphatase"/>
</dbReference>
<dbReference type="GO" id="GO:0016791">
    <property type="term" value="F:phosphatase activity"/>
    <property type="evidence" value="ECO:0007669"/>
    <property type="project" value="InterPro"/>
</dbReference>
<keyword evidence="10" id="KW-0460">Magnesium</keyword>
<keyword evidence="4 7" id="KW-0378">Hydrolase</keyword>
<dbReference type="PANTHER" id="PTHR42891">
    <property type="entry name" value="D-GLYCERO-BETA-D-MANNO-HEPTOSE-1,7-BISPHOSPHATE 7-PHOSPHATASE"/>
    <property type="match status" value="1"/>
</dbReference>
<evidence type="ECO:0000256" key="4">
    <source>
        <dbReference type="ARBA" id="ARBA00022801"/>
    </source>
</evidence>
<protein>
    <recommendedName>
        <fullName evidence="6 7">D,D-heptose 1,7-bisphosphate phosphatase</fullName>
        <ecNumber evidence="7">3.1.3.-</ecNumber>
    </recommendedName>
</protein>
<dbReference type="RefSeq" id="WP_101358207.1">
    <property type="nucleotide sequence ID" value="NZ_NKXO01000012.1"/>
</dbReference>
<dbReference type="InterPro" id="IPR006543">
    <property type="entry name" value="Histidinol-phos"/>
</dbReference>
<name>A0A2N3II43_9BACT</name>
<dbReference type="InterPro" id="IPR006549">
    <property type="entry name" value="HAD-SF_hydro_IIIA"/>
</dbReference>
<feature type="site" description="Contributes to substrate recognition" evidence="9">
    <location>
        <position position="99"/>
    </location>
</feature>
<evidence type="ECO:0000256" key="8">
    <source>
        <dbReference type="PIRSR" id="PIRSR004682-1"/>
    </source>
</evidence>
<gene>
    <name evidence="11" type="ORF">Rain11_0939</name>
</gene>
<dbReference type="NCBIfam" id="TIGR01662">
    <property type="entry name" value="HAD-SF-IIIA"/>
    <property type="match status" value="1"/>
</dbReference>
<dbReference type="GO" id="GO:0046872">
    <property type="term" value="F:metal ion binding"/>
    <property type="evidence" value="ECO:0007669"/>
    <property type="project" value="UniProtKB-KW"/>
</dbReference>
<accession>A0A2N3II43</accession>
<organism evidence="11 12">
    <name type="scientific">Raineya orbicola</name>
    <dbReference type="NCBI Taxonomy" id="2016530"/>
    <lineage>
        <taxon>Bacteria</taxon>
        <taxon>Pseudomonadati</taxon>
        <taxon>Bacteroidota</taxon>
        <taxon>Cytophagia</taxon>
        <taxon>Cytophagales</taxon>
        <taxon>Raineyaceae</taxon>
        <taxon>Raineya</taxon>
    </lineage>
</organism>
<feature type="binding site" evidence="10">
    <location>
        <position position="125"/>
    </location>
    <ligand>
        <name>Mg(2+)</name>
        <dbReference type="ChEBI" id="CHEBI:18420"/>
    </ligand>
</feature>
<keyword evidence="2 7" id="KW-0963">Cytoplasm</keyword>
<evidence type="ECO:0000256" key="10">
    <source>
        <dbReference type="PIRSR" id="PIRSR004682-4"/>
    </source>
</evidence>
<dbReference type="Gene3D" id="3.40.50.1000">
    <property type="entry name" value="HAD superfamily/HAD-like"/>
    <property type="match status" value="1"/>
</dbReference>
<comment type="subcellular location">
    <subcellularLocation>
        <location evidence="1 7">Cytoplasm</location>
    </subcellularLocation>
</comment>
<keyword evidence="5 7" id="KW-0119">Carbohydrate metabolism</keyword>
<evidence type="ECO:0000256" key="3">
    <source>
        <dbReference type="ARBA" id="ARBA00022723"/>
    </source>
</evidence>
<sequence length="169" mass="19576">MNKAVFLDRDGVLNVERGEYTYKIEDFILEYRVCEALKLLKEAGFYLVIITNQGGIARGTYTAQDVWRCHYFLQEKCGNLIDDLYYSPYNRYYTNSLSRKPESLLFERAIARYNVAPSLSYMVGDNDRDLIPAQKLGIKTIKVGSYTSELQVDFYAENLWEATQKILSS</sequence>
<dbReference type="PANTHER" id="PTHR42891:SF1">
    <property type="entry name" value="D-GLYCERO-BETA-D-MANNO-HEPTOSE-1,7-BISPHOSPHATE 7-PHOSPHATASE"/>
    <property type="match status" value="1"/>
</dbReference>
<dbReference type="GO" id="GO:0005737">
    <property type="term" value="C:cytoplasm"/>
    <property type="evidence" value="ECO:0007669"/>
    <property type="project" value="UniProtKB-SubCell"/>
</dbReference>
<dbReference type="SUPFAM" id="SSF56784">
    <property type="entry name" value="HAD-like"/>
    <property type="match status" value="1"/>
</dbReference>
<dbReference type="EC" id="3.1.3.-" evidence="7"/>
<comment type="caution">
    <text evidence="11">The sequence shown here is derived from an EMBL/GenBank/DDBJ whole genome shotgun (WGS) entry which is preliminary data.</text>
</comment>
<comment type="similarity">
    <text evidence="7">Belongs to the gmhB family.</text>
</comment>
<evidence type="ECO:0000313" key="11">
    <source>
        <dbReference type="EMBL" id="PKQ70002.1"/>
    </source>
</evidence>
<feature type="site" description="Stabilizes the phosphoryl group" evidence="9">
    <location>
        <position position="100"/>
    </location>
</feature>
<dbReference type="PIRSF" id="PIRSF004682">
    <property type="entry name" value="GmhB"/>
    <property type="match status" value="1"/>
</dbReference>
<feature type="site" description="Stabilizes the phosphoryl group" evidence="9">
    <location>
        <position position="51"/>
    </location>
</feature>
<dbReference type="InterPro" id="IPR036412">
    <property type="entry name" value="HAD-like_sf"/>
</dbReference>
<dbReference type="OrthoDB" id="9813880at2"/>
<dbReference type="NCBIfam" id="TIGR01656">
    <property type="entry name" value="Histidinol-ppas"/>
    <property type="match status" value="1"/>
</dbReference>
<feature type="binding site" evidence="10">
    <location>
        <position position="10"/>
    </location>
    <ligand>
        <name>Mg(2+)</name>
        <dbReference type="ChEBI" id="CHEBI:18420"/>
    </ligand>
</feature>
<dbReference type="AlphaFoldDB" id="A0A2N3II43"/>
<dbReference type="GO" id="GO:0005975">
    <property type="term" value="P:carbohydrate metabolic process"/>
    <property type="evidence" value="ECO:0007669"/>
    <property type="project" value="InterPro"/>
</dbReference>
<evidence type="ECO:0000313" key="12">
    <source>
        <dbReference type="Proteomes" id="UP000233387"/>
    </source>
</evidence>
<dbReference type="Proteomes" id="UP000233387">
    <property type="component" value="Unassembled WGS sequence"/>
</dbReference>
<evidence type="ECO:0000256" key="1">
    <source>
        <dbReference type="ARBA" id="ARBA00004496"/>
    </source>
</evidence>
<reference evidence="11 12" key="1">
    <citation type="submission" date="2017-06" db="EMBL/GenBank/DDBJ databases">
        <title>Raineya orbicola gen. nov., sp. nov. a slightly thermophilic bacterium of the phylum Bacteroidetes and the description of Raineyaceae fam. nov.</title>
        <authorList>
            <person name="Albuquerque L."/>
            <person name="Polonia A.R.M."/>
            <person name="Barroso C."/>
            <person name="Froufe H.J.C."/>
            <person name="Lage O."/>
            <person name="Lobo-Da-Cunha A."/>
            <person name="Egas C."/>
            <person name="Da Costa M.S."/>
        </authorList>
    </citation>
    <scope>NUCLEOTIDE SEQUENCE [LARGE SCALE GENOMIC DNA]</scope>
    <source>
        <strain evidence="11 12">SPSPC-11</strain>
    </source>
</reference>
<evidence type="ECO:0000256" key="7">
    <source>
        <dbReference type="PIRNR" id="PIRNR004682"/>
    </source>
</evidence>
<feature type="active site" description="Proton donor" evidence="8">
    <location>
        <position position="10"/>
    </location>
</feature>
<evidence type="ECO:0000256" key="6">
    <source>
        <dbReference type="ARBA" id="ARBA00031828"/>
    </source>
</evidence>
<comment type="cofactor">
    <cofactor evidence="10">
        <name>Mg(2+)</name>
        <dbReference type="ChEBI" id="CHEBI:18420"/>
    </cofactor>
</comment>
<feature type="active site" description="Nucleophile" evidence="8">
    <location>
        <position position="8"/>
    </location>
</feature>